<comment type="subcellular location">
    <subcellularLocation>
        <location evidence="11">Endoplasmic reticulum membrane</location>
        <topology evidence="11">Multi-pass membrane protein</topology>
    </subcellularLocation>
    <subcellularLocation>
        <location evidence="1">Membrane</location>
        <topology evidence="1">Multi-pass membrane protein</topology>
    </subcellularLocation>
</comment>
<dbReference type="OrthoDB" id="331948at2759"/>
<evidence type="ECO:0000256" key="4">
    <source>
        <dbReference type="ARBA" id="ARBA00022824"/>
    </source>
</evidence>
<evidence type="ECO:0000313" key="16">
    <source>
        <dbReference type="Proteomes" id="UP000183567"/>
    </source>
</evidence>
<dbReference type="EMBL" id="LVVM01001169">
    <property type="protein sequence ID" value="OJA19147.1"/>
    <property type="molecule type" value="Genomic_DNA"/>
</dbReference>
<feature type="compositionally biased region" description="Acidic residues" evidence="13">
    <location>
        <begin position="418"/>
        <end position="435"/>
    </location>
</feature>
<evidence type="ECO:0000256" key="9">
    <source>
        <dbReference type="ARBA" id="ARBA00023315"/>
    </source>
</evidence>
<feature type="region of interest" description="Disordered" evidence="13">
    <location>
        <begin position="280"/>
        <end position="370"/>
    </location>
</feature>
<protein>
    <recommendedName>
        <fullName evidence="11">Palmitoyltransferase PFA4</fullName>
        <ecNumber evidence="11">2.3.1.225</ecNumber>
    </recommendedName>
    <alternativeName>
        <fullName evidence="11">Protein S-acyltransferase</fullName>
        <shortName evidence="11">PAT</shortName>
    </alternativeName>
    <alternativeName>
        <fullName evidence="11">Protein fatty acyltransferase 4</fullName>
    </alternativeName>
</protein>
<comment type="domain">
    <text evidence="11 12">The DHHC domain is required for palmitoyltransferase activity.</text>
</comment>
<accession>A0A1J8QGS4</accession>
<dbReference type="InterPro" id="IPR039859">
    <property type="entry name" value="PFA4/ZDH16/20/ERF2-like"/>
</dbReference>
<feature type="transmembrane region" description="Helical" evidence="11 12">
    <location>
        <begin position="182"/>
        <end position="204"/>
    </location>
</feature>
<comment type="catalytic activity">
    <reaction evidence="10 11 12">
        <text>L-cysteinyl-[protein] + hexadecanoyl-CoA = S-hexadecanoyl-L-cysteinyl-[protein] + CoA</text>
        <dbReference type="Rhea" id="RHEA:36683"/>
        <dbReference type="Rhea" id="RHEA-COMP:10131"/>
        <dbReference type="Rhea" id="RHEA-COMP:11032"/>
        <dbReference type="ChEBI" id="CHEBI:29950"/>
        <dbReference type="ChEBI" id="CHEBI:57287"/>
        <dbReference type="ChEBI" id="CHEBI:57379"/>
        <dbReference type="ChEBI" id="CHEBI:74151"/>
        <dbReference type="EC" id="2.3.1.225"/>
    </reaction>
</comment>
<dbReference type="PROSITE" id="PS50216">
    <property type="entry name" value="DHHC"/>
    <property type="match status" value="1"/>
</dbReference>
<feature type="transmembrane region" description="Helical" evidence="11 12">
    <location>
        <begin position="12"/>
        <end position="33"/>
    </location>
</feature>
<evidence type="ECO:0000256" key="2">
    <source>
        <dbReference type="ARBA" id="ARBA00022679"/>
    </source>
</evidence>
<keyword evidence="6 11" id="KW-0472">Membrane</keyword>
<keyword evidence="2 11" id="KW-0808">Transferase</keyword>
<evidence type="ECO:0000256" key="1">
    <source>
        <dbReference type="ARBA" id="ARBA00004141"/>
    </source>
</evidence>
<feature type="active site" description="S-palmitoyl cysteine intermediate" evidence="11">
    <location>
        <position position="124"/>
    </location>
</feature>
<evidence type="ECO:0000256" key="11">
    <source>
        <dbReference type="HAMAP-Rule" id="MF_03199"/>
    </source>
</evidence>
<dbReference type="PANTHER" id="PTHR12246">
    <property type="entry name" value="PALMITOYLTRANSFERASE ZDHHC16"/>
    <property type="match status" value="1"/>
</dbReference>
<feature type="region of interest" description="Disordered" evidence="13">
    <location>
        <begin position="412"/>
        <end position="455"/>
    </location>
</feature>
<dbReference type="AlphaFoldDB" id="A0A1J8QGS4"/>
<dbReference type="GO" id="GO:0005789">
    <property type="term" value="C:endoplasmic reticulum membrane"/>
    <property type="evidence" value="ECO:0007669"/>
    <property type="project" value="UniProtKB-SubCell"/>
</dbReference>
<evidence type="ECO:0000256" key="12">
    <source>
        <dbReference type="RuleBase" id="RU079119"/>
    </source>
</evidence>
<dbReference type="Pfam" id="PF01529">
    <property type="entry name" value="DHHC"/>
    <property type="match status" value="1"/>
</dbReference>
<organism evidence="15 16">
    <name type="scientific">Rhizopogon vesiculosus</name>
    <dbReference type="NCBI Taxonomy" id="180088"/>
    <lineage>
        <taxon>Eukaryota</taxon>
        <taxon>Fungi</taxon>
        <taxon>Dikarya</taxon>
        <taxon>Basidiomycota</taxon>
        <taxon>Agaricomycotina</taxon>
        <taxon>Agaricomycetes</taxon>
        <taxon>Agaricomycetidae</taxon>
        <taxon>Boletales</taxon>
        <taxon>Suillineae</taxon>
        <taxon>Rhizopogonaceae</taxon>
        <taxon>Rhizopogon</taxon>
    </lineage>
</organism>
<feature type="transmembrane region" description="Helical" evidence="11 12">
    <location>
        <begin position="142"/>
        <end position="162"/>
    </location>
</feature>
<keyword evidence="9 11" id="KW-0012">Acyltransferase</keyword>
<evidence type="ECO:0000313" key="15">
    <source>
        <dbReference type="EMBL" id="OJA19147.1"/>
    </source>
</evidence>
<dbReference type="InterPro" id="IPR001594">
    <property type="entry name" value="Palmitoyltrfase_DHHC"/>
</dbReference>
<dbReference type="STRING" id="180088.A0A1J8QGS4"/>
<evidence type="ECO:0000256" key="7">
    <source>
        <dbReference type="ARBA" id="ARBA00023139"/>
    </source>
</evidence>
<evidence type="ECO:0000256" key="8">
    <source>
        <dbReference type="ARBA" id="ARBA00023288"/>
    </source>
</evidence>
<comment type="caution">
    <text evidence="15">The sequence shown here is derived from an EMBL/GenBank/DDBJ whole genome shotgun (WGS) entry which is preliminary data.</text>
</comment>
<dbReference type="Proteomes" id="UP000183567">
    <property type="component" value="Unassembled WGS sequence"/>
</dbReference>
<comment type="similarity">
    <text evidence="11">Belongs to the DHHC palmitoyltransferase family. PFA4 subfamily.</text>
</comment>
<sequence>MHPILGRIVIGFVLFLILFPILTSQIFIIWPWYGRELSVDLITLLFPFNVLAGMLLWNYYSCIFTDPGRVPDAWKPDTQSGEGYEVKRLTGNPRFCRTCERYKPPRSHHCRQCNRCIPRMDHHCPWVNNCIGHFNYGHFIRFLFYVDVTCWYHLAMVTYRVFATAGRRYYDEPTGFELIFIVLNYVFVIPVILVVGTFSIYHFYSLLRNTTTIEGWEKDKAAMLRRHGKIEEVKFPYNLGVRRNIASVLGNNPLLWCCPTVTPGDGLKYQLSVADGHHNWPPRDPALDNQQPFKLPDSPWTYENGGINPNLRPSSGTLRPVNGSRHKYTQDPVSALPPYHPDYKDPGVEAYPPRPYSPDSDLEYSEEGYSGSVRVRRGSEGYEVRPINREQMFQEYVQSQIDVAGRYQMYDPEHALEGEDDFEDEDGEENGDFEAGEVVHDRAMSDDDVPLALQR</sequence>
<name>A0A1J8QGS4_9AGAM</name>
<gene>
    <name evidence="11" type="primary">PFA4</name>
    <name evidence="15" type="ORF">AZE42_02161</name>
</gene>
<dbReference type="InterPro" id="IPR033682">
    <property type="entry name" value="PFA4"/>
</dbReference>
<feature type="domain" description="Palmitoyltransferase DHHC" evidence="14">
    <location>
        <begin position="91"/>
        <end position="218"/>
    </location>
</feature>
<keyword evidence="4 11" id="KW-0256">Endoplasmic reticulum</keyword>
<evidence type="ECO:0000256" key="13">
    <source>
        <dbReference type="SAM" id="MobiDB-lite"/>
    </source>
</evidence>
<reference evidence="15 16" key="1">
    <citation type="submission" date="2016-03" db="EMBL/GenBank/DDBJ databases">
        <title>Comparative genomics of the ectomycorrhizal sister species Rhizopogon vinicolor and Rhizopogon vesiculosus (Basidiomycota: Boletales) reveals a divergence of the mating type B locus.</title>
        <authorList>
            <person name="Mujic A.B."/>
            <person name="Kuo A."/>
            <person name="Tritt A."/>
            <person name="Lipzen A."/>
            <person name="Chen C."/>
            <person name="Johnson J."/>
            <person name="Sharma A."/>
            <person name="Barry K."/>
            <person name="Grigoriev I.V."/>
            <person name="Spatafora J.W."/>
        </authorList>
    </citation>
    <scope>NUCLEOTIDE SEQUENCE [LARGE SCALE GENOMIC DNA]</scope>
    <source>
        <strain evidence="15 16">AM-OR11-056</strain>
    </source>
</reference>
<evidence type="ECO:0000256" key="10">
    <source>
        <dbReference type="ARBA" id="ARBA00048048"/>
    </source>
</evidence>
<keyword evidence="8 11" id="KW-0449">Lipoprotein</keyword>
<dbReference type="HAMAP" id="MF_03199">
    <property type="entry name" value="DHHC_PAT_PFA4"/>
    <property type="match status" value="1"/>
</dbReference>
<keyword evidence="5 11" id="KW-1133">Transmembrane helix</keyword>
<keyword evidence="7 11" id="KW-0564">Palmitate</keyword>
<dbReference type="EC" id="2.3.1.225" evidence="11"/>
<comment type="function">
    <text evidence="11">Mediates the reversible addition of palmitate to target proteins, thereby regulating their membrane association and biological function.</text>
</comment>
<evidence type="ECO:0000256" key="6">
    <source>
        <dbReference type="ARBA" id="ARBA00023136"/>
    </source>
</evidence>
<evidence type="ECO:0000256" key="3">
    <source>
        <dbReference type="ARBA" id="ARBA00022692"/>
    </source>
</evidence>
<feature type="transmembrane region" description="Helical" evidence="11 12">
    <location>
        <begin position="39"/>
        <end position="60"/>
    </location>
</feature>
<evidence type="ECO:0000259" key="14">
    <source>
        <dbReference type="Pfam" id="PF01529"/>
    </source>
</evidence>
<evidence type="ECO:0000256" key="5">
    <source>
        <dbReference type="ARBA" id="ARBA00022989"/>
    </source>
</evidence>
<keyword evidence="3 11" id="KW-0812">Transmembrane</keyword>
<dbReference type="GO" id="GO:0019706">
    <property type="term" value="F:protein-cysteine S-palmitoyltransferase activity"/>
    <property type="evidence" value="ECO:0007669"/>
    <property type="project" value="UniProtKB-UniRule"/>
</dbReference>
<keyword evidence="16" id="KW-1185">Reference proteome</keyword>
<proteinExistence type="inferred from homology"/>